<dbReference type="Gene3D" id="3.40.50.620">
    <property type="entry name" value="HUPs"/>
    <property type="match status" value="1"/>
</dbReference>
<comment type="caution">
    <text evidence="10">The sequence shown here is derived from an EMBL/GenBank/DDBJ whole genome shotgun (WGS) entry which is preliminary data.</text>
</comment>
<dbReference type="Gene3D" id="2.40.240.10">
    <property type="entry name" value="Ribosomal Protein L25, Chain P"/>
    <property type="match status" value="1"/>
</dbReference>
<dbReference type="Pfam" id="PF00749">
    <property type="entry name" value="tRNA-synt_1c"/>
    <property type="match status" value="1"/>
</dbReference>
<dbReference type="PANTHER" id="PTHR43097">
    <property type="entry name" value="GLUTAMINE-TRNA LIGASE"/>
    <property type="match status" value="1"/>
</dbReference>
<dbReference type="GO" id="GO:0005829">
    <property type="term" value="C:cytosol"/>
    <property type="evidence" value="ECO:0007669"/>
    <property type="project" value="TreeGrafter"/>
</dbReference>
<accession>A0A814G2Q6</accession>
<gene>
    <name evidence="10" type="ORF">GPM918_LOCUS13226</name>
    <name evidence="11" type="ORF">SRO942_LOCUS13226</name>
</gene>
<keyword evidence="5 7" id="KW-0648">Protein biosynthesis</keyword>
<keyword evidence="3 7" id="KW-0547">Nucleotide-binding</keyword>
<dbReference type="EMBL" id="CAJNOQ010003007">
    <property type="protein sequence ID" value="CAF0990469.1"/>
    <property type="molecule type" value="Genomic_DNA"/>
</dbReference>
<evidence type="ECO:0000256" key="5">
    <source>
        <dbReference type="ARBA" id="ARBA00022917"/>
    </source>
</evidence>
<dbReference type="Proteomes" id="UP000663829">
    <property type="component" value="Unassembled WGS sequence"/>
</dbReference>
<dbReference type="GO" id="GO:0004818">
    <property type="term" value="F:glutamate-tRNA ligase activity"/>
    <property type="evidence" value="ECO:0007669"/>
    <property type="project" value="TreeGrafter"/>
</dbReference>
<dbReference type="GO" id="GO:0017101">
    <property type="term" value="C:aminoacyl-tRNA synthetase multienzyme complex"/>
    <property type="evidence" value="ECO:0007669"/>
    <property type="project" value="UniProtKB-ARBA"/>
</dbReference>
<dbReference type="InterPro" id="IPR000924">
    <property type="entry name" value="Glu/Gln-tRNA-synth"/>
</dbReference>
<evidence type="ECO:0000256" key="4">
    <source>
        <dbReference type="ARBA" id="ARBA00022840"/>
    </source>
</evidence>
<feature type="domain" description="Glutamyl/glutaminyl-tRNA synthetase class Ib catalytic" evidence="9">
    <location>
        <begin position="16"/>
        <end position="226"/>
    </location>
</feature>
<evidence type="ECO:0000313" key="10">
    <source>
        <dbReference type="EMBL" id="CAF0990469.1"/>
    </source>
</evidence>
<dbReference type="FunFam" id="3.90.800.10:FF:000001">
    <property type="entry name" value="Glutamine--tRNA ligase"/>
    <property type="match status" value="1"/>
</dbReference>
<reference evidence="10" key="1">
    <citation type="submission" date="2021-02" db="EMBL/GenBank/DDBJ databases">
        <authorList>
            <person name="Nowell W R."/>
        </authorList>
    </citation>
    <scope>NUCLEOTIDE SEQUENCE</scope>
</reference>
<dbReference type="GO" id="GO:0006424">
    <property type="term" value="P:glutamyl-tRNA aminoacylation"/>
    <property type="evidence" value="ECO:0007669"/>
    <property type="project" value="TreeGrafter"/>
</dbReference>
<proteinExistence type="inferred from homology"/>
<organism evidence="10 12">
    <name type="scientific">Didymodactylos carnosus</name>
    <dbReference type="NCBI Taxonomy" id="1234261"/>
    <lineage>
        <taxon>Eukaryota</taxon>
        <taxon>Metazoa</taxon>
        <taxon>Spiralia</taxon>
        <taxon>Gnathifera</taxon>
        <taxon>Rotifera</taxon>
        <taxon>Eurotatoria</taxon>
        <taxon>Bdelloidea</taxon>
        <taxon>Philodinida</taxon>
        <taxon>Philodinidae</taxon>
        <taxon>Didymodactylos</taxon>
    </lineage>
</organism>
<dbReference type="Proteomes" id="UP000681722">
    <property type="component" value="Unassembled WGS sequence"/>
</dbReference>
<evidence type="ECO:0000256" key="3">
    <source>
        <dbReference type="ARBA" id="ARBA00022741"/>
    </source>
</evidence>
<evidence type="ECO:0000256" key="2">
    <source>
        <dbReference type="ARBA" id="ARBA00022598"/>
    </source>
</evidence>
<dbReference type="GO" id="GO:0017102">
    <property type="term" value="C:methionyl glutamyl tRNA synthetase complex"/>
    <property type="evidence" value="ECO:0007669"/>
    <property type="project" value="TreeGrafter"/>
</dbReference>
<evidence type="ECO:0000313" key="11">
    <source>
        <dbReference type="EMBL" id="CAF3762481.1"/>
    </source>
</evidence>
<dbReference type="OrthoDB" id="5822768at2759"/>
<dbReference type="PANTHER" id="PTHR43097:SF5">
    <property type="entry name" value="GLUTAMATE--TRNA LIGASE"/>
    <property type="match status" value="1"/>
</dbReference>
<keyword evidence="1" id="KW-0963">Cytoplasm</keyword>
<dbReference type="EMBL" id="CAJOBC010003007">
    <property type="protein sequence ID" value="CAF3762481.1"/>
    <property type="molecule type" value="Genomic_DNA"/>
</dbReference>
<protein>
    <recommendedName>
        <fullName evidence="9">Glutamyl/glutaminyl-tRNA synthetase class Ib catalytic domain-containing protein</fullName>
    </recommendedName>
</protein>
<dbReference type="InterPro" id="IPR020056">
    <property type="entry name" value="Rbsml_bL25/Gln-tRNA_synth_N"/>
</dbReference>
<keyword evidence="12" id="KW-1185">Reference proteome</keyword>
<dbReference type="SUPFAM" id="SSF52374">
    <property type="entry name" value="Nucleotidylyl transferase"/>
    <property type="match status" value="1"/>
</dbReference>
<keyword evidence="6 7" id="KW-0030">Aminoacyl-tRNA synthetase</keyword>
<evidence type="ECO:0000313" key="12">
    <source>
        <dbReference type="Proteomes" id="UP000663829"/>
    </source>
</evidence>
<name>A0A814G2Q6_9BILA</name>
<dbReference type="InterPro" id="IPR050132">
    <property type="entry name" value="Gln/Glu-tRNA_Ligase"/>
</dbReference>
<dbReference type="GO" id="GO:0005524">
    <property type="term" value="F:ATP binding"/>
    <property type="evidence" value="ECO:0007669"/>
    <property type="project" value="UniProtKB-KW"/>
</dbReference>
<dbReference type="InterPro" id="IPR011035">
    <property type="entry name" value="Ribosomal_bL25/Gln-tRNA_synth"/>
</dbReference>
<comment type="similarity">
    <text evidence="7">Belongs to the class-I aminoacyl-tRNA synthetase family.</text>
</comment>
<sequence length="611" mass="71353">MQKWEKLFSDFHHKQAVNQYYQQAYKGKLILRFDDINPAKESAKFEKVILEDLQTLGVEYSISHMSDHLDALIDHCSQLIDKGLAYCEDADLGEMKEQCDQRQDSISRNNSVEKNLKVWNDMIIGNEYGQNCCVRLKIDMNSNKEYMRDPTIYCCKLEEHIRTGRKYKVYPTYDFVCPIVDSIEGVTHVIRATEYHDRTEQYYRILNALALNKKDLVDVRVTNVQNEECRQHPKHPKNASIGNKNVYYSQNILIEHDDAILLNENEIITLINWGNFKIVKINKKDISTIESIEAETQPDNKDYKKTVKLTWLLFIKRFLPANYALSIAVKVLLNLKAQYKMLTGIQLVGAGAAPPKKAKKKTSTQQSDKKSESGDQNSKNPEFFNGVLLLNRINFDAKKDQEKNDLDLPFCANYERKSEQTKMLNFLNLLALLLNRKGEATYKPKYEQPLKYLEQLKERQTDVVNYISSNNISIMNLSKIAVERRVMQRNNLSQQKCIEKIFETLEEFISLIKNKNNLSESTLVDRIEKQCTVLYYYELLLKFIRDDSPDQYRIIYRLLNKLSHHNRSIFKILECSLTLAFNTKFKSVQYQIIPPHCRVVKNLTPLKTTNI</sequence>
<feature type="region of interest" description="Disordered" evidence="8">
    <location>
        <begin position="355"/>
        <end position="382"/>
    </location>
</feature>
<evidence type="ECO:0000256" key="1">
    <source>
        <dbReference type="ARBA" id="ARBA00022490"/>
    </source>
</evidence>
<dbReference type="PRINTS" id="PR00987">
    <property type="entry name" value="TRNASYNTHGLU"/>
</dbReference>
<dbReference type="InterPro" id="IPR014729">
    <property type="entry name" value="Rossmann-like_a/b/a_fold"/>
</dbReference>
<evidence type="ECO:0000256" key="6">
    <source>
        <dbReference type="ARBA" id="ARBA00023146"/>
    </source>
</evidence>
<dbReference type="Gene3D" id="3.90.800.10">
    <property type="entry name" value="Glutamyl-tRNA Synthetase, Domain 3"/>
    <property type="match status" value="1"/>
</dbReference>
<dbReference type="InterPro" id="IPR020058">
    <property type="entry name" value="Glu/Gln-tRNA-synth_Ib_cat-dom"/>
</dbReference>
<evidence type="ECO:0000256" key="7">
    <source>
        <dbReference type="RuleBase" id="RU363037"/>
    </source>
</evidence>
<dbReference type="SUPFAM" id="SSF50715">
    <property type="entry name" value="Ribosomal protein L25-like"/>
    <property type="match status" value="1"/>
</dbReference>
<evidence type="ECO:0000259" key="9">
    <source>
        <dbReference type="Pfam" id="PF00749"/>
    </source>
</evidence>
<keyword evidence="2 7" id="KW-0436">Ligase</keyword>
<evidence type="ECO:0000256" key="8">
    <source>
        <dbReference type="SAM" id="MobiDB-lite"/>
    </source>
</evidence>
<dbReference type="AlphaFoldDB" id="A0A814G2Q6"/>
<keyword evidence="4 7" id="KW-0067">ATP-binding</keyword>